<reference evidence="1" key="1">
    <citation type="submission" date="2021-03" db="EMBL/GenBank/DDBJ databases">
        <title>Chromosome level genome of the anhydrobiotic midge Polypedilum vanderplanki.</title>
        <authorList>
            <person name="Yoshida Y."/>
            <person name="Kikawada T."/>
            <person name="Gusev O."/>
        </authorList>
    </citation>
    <scope>NUCLEOTIDE SEQUENCE</scope>
    <source>
        <strain evidence="1">NIAS01</strain>
        <tissue evidence="1">Whole body or cell culture</tissue>
    </source>
</reference>
<accession>A0A9J6C2D8</accession>
<dbReference type="PANTHER" id="PTHR28532:SF1">
    <property type="entry name" value="ORAL CANCER OVEREXPRESSED 1"/>
    <property type="match status" value="1"/>
</dbReference>
<keyword evidence="2" id="KW-1185">Reference proteome</keyword>
<organism evidence="1 2">
    <name type="scientific">Polypedilum vanderplanki</name>
    <name type="common">Sleeping chironomid midge</name>
    <dbReference type="NCBI Taxonomy" id="319348"/>
    <lineage>
        <taxon>Eukaryota</taxon>
        <taxon>Metazoa</taxon>
        <taxon>Ecdysozoa</taxon>
        <taxon>Arthropoda</taxon>
        <taxon>Hexapoda</taxon>
        <taxon>Insecta</taxon>
        <taxon>Pterygota</taxon>
        <taxon>Neoptera</taxon>
        <taxon>Endopterygota</taxon>
        <taxon>Diptera</taxon>
        <taxon>Nematocera</taxon>
        <taxon>Chironomoidea</taxon>
        <taxon>Chironomidae</taxon>
        <taxon>Chironominae</taxon>
        <taxon>Polypedilum</taxon>
        <taxon>Polypedilum</taxon>
    </lineage>
</organism>
<name>A0A9J6C2D8_POLVA</name>
<proteinExistence type="predicted"/>
<dbReference type="InterPro" id="IPR052436">
    <property type="entry name" value="LTO1_adapter"/>
</dbReference>
<gene>
    <name evidence="1" type="ORF">PVAND_006190</name>
</gene>
<comment type="caution">
    <text evidence="1">The sequence shown here is derived from an EMBL/GenBank/DDBJ whole genome shotgun (WGS) entry which is preliminary data.</text>
</comment>
<dbReference type="AlphaFoldDB" id="A0A9J6C2D8"/>
<evidence type="ECO:0000313" key="1">
    <source>
        <dbReference type="EMBL" id="KAG5676348.1"/>
    </source>
</evidence>
<dbReference type="OrthoDB" id="48036at2759"/>
<dbReference type="PANTHER" id="PTHR28532">
    <property type="entry name" value="GEO13458P1"/>
    <property type="match status" value="1"/>
</dbReference>
<protein>
    <submittedName>
        <fullName evidence="1">Uncharacterized protein</fullName>
    </submittedName>
</protein>
<dbReference type="EMBL" id="JADBJN010000002">
    <property type="protein sequence ID" value="KAG5676348.1"/>
    <property type="molecule type" value="Genomic_DNA"/>
</dbReference>
<dbReference type="Proteomes" id="UP001107558">
    <property type="component" value="Chromosome 2"/>
</dbReference>
<evidence type="ECO:0000313" key="2">
    <source>
        <dbReference type="Proteomes" id="UP001107558"/>
    </source>
</evidence>
<sequence>MDINDVFEQILLSEERIAEESYKQGFEKGVSEGNLEAYHIGFHRGAEIGAELGFYLGVLENHKIPAPIDEKVTHLISQLKSIIEQFPRVNCDSFDLFESLNTIRAQFKKLTALLKITNLSYPEKSKLTF</sequence>